<evidence type="ECO:0000256" key="1">
    <source>
        <dbReference type="ARBA" id="ARBA00005254"/>
    </source>
</evidence>
<dbReference type="Proteomes" id="UP001596506">
    <property type="component" value="Unassembled WGS sequence"/>
</dbReference>
<name>A0ABW2IV88_9GAMM</name>
<dbReference type="PANTHER" id="PTHR43459:SF1">
    <property type="entry name" value="EG:BACN32G11.4 PROTEIN"/>
    <property type="match status" value="1"/>
</dbReference>
<gene>
    <name evidence="2" type="ORF">ACFQQA_08820</name>
</gene>
<dbReference type="Gene3D" id="3.90.226.10">
    <property type="entry name" value="2-enoyl-CoA Hydratase, Chain A, domain 1"/>
    <property type="match status" value="1"/>
</dbReference>
<organism evidence="2 3">
    <name type="scientific">Marinobacter aromaticivorans</name>
    <dbReference type="NCBI Taxonomy" id="1494078"/>
    <lineage>
        <taxon>Bacteria</taxon>
        <taxon>Pseudomonadati</taxon>
        <taxon>Pseudomonadota</taxon>
        <taxon>Gammaproteobacteria</taxon>
        <taxon>Pseudomonadales</taxon>
        <taxon>Marinobacteraceae</taxon>
        <taxon>Marinobacter</taxon>
    </lineage>
</organism>
<dbReference type="InterPro" id="IPR029045">
    <property type="entry name" value="ClpP/crotonase-like_dom_sf"/>
</dbReference>
<sequence>MTTTPVISVFDRQTGVATLTFNRPEVLNAINVPMASAFLAGVQALAEQPGLRCIVMTGAGRAFMAGGDVASMAGTPEQTRDVINGLLVPLNQAILLLRGMDAPLVAGIKGAAAGAGLSLALMADIIVAEENAKFLIAYNGIGAVPDCGGTRFLPGKIGAARASEMMLLGRQLTAKEAKDWGLVAEVASGDSFDTVLATTANRIASGPTRAFGAFRRLVDDAGGRPLAAQLEAERQAFLKAAETDDFREGAAAFVGKRPAAFTGS</sequence>
<dbReference type="InterPro" id="IPR014748">
    <property type="entry name" value="Enoyl-CoA_hydra_C"/>
</dbReference>
<evidence type="ECO:0000313" key="2">
    <source>
        <dbReference type="EMBL" id="MFC7294827.1"/>
    </source>
</evidence>
<dbReference type="EMBL" id="JBHTBD010000002">
    <property type="protein sequence ID" value="MFC7294827.1"/>
    <property type="molecule type" value="Genomic_DNA"/>
</dbReference>
<dbReference type="PANTHER" id="PTHR43459">
    <property type="entry name" value="ENOYL-COA HYDRATASE"/>
    <property type="match status" value="1"/>
</dbReference>
<comment type="caution">
    <text evidence="2">The sequence shown here is derived from an EMBL/GenBank/DDBJ whole genome shotgun (WGS) entry which is preliminary data.</text>
</comment>
<dbReference type="SUPFAM" id="SSF52096">
    <property type="entry name" value="ClpP/crotonase"/>
    <property type="match status" value="1"/>
</dbReference>
<dbReference type="InterPro" id="IPR001753">
    <property type="entry name" value="Enoyl-CoA_hydra/iso"/>
</dbReference>
<dbReference type="RefSeq" id="WP_100687362.1">
    <property type="nucleotide sequence ID" value="NZ_JBHTBD010000002.1"/>
</dbReference>
<dbReference type="Pfam" id="PF00378">
    <property type="entry name" value="ECH_1"/>
    <property type="match status" value="1"/>
</dbReference>
<reference evidence="3" key="1">
    <citation type="journal article" date="2019" name="Int. J. Syst. Evol. Microbiol.">
        <title>The Global Catalogue of Microorganisms (GCM) 10K type strain sequencing project: providing services to taxonomists for standard genome sequencing and annotation.</title>
        <authorList>
            <consortium name="The Broad Institute Genomics Platform"/>
            <consortium name="The Broad Institute Genome Sequencing Center for Infectious Disease"/>
            <person name="Wu L."/>
            <person name="Ma J."/>
        </authorList>
    </citation>
    <scope>NUCLEOTIDE SEQUENCE [LARGE SCALE GENOMIC DNA]</scope>
    <source>
        <strain evidence="3">CCUG 60559</strain>
    </source>
</reference>
<comment type="similarity">
    <text evidence="1">Belongs to the enoyl-CoA hydratase/isomerase family.</text>
</comment>
<keyword evidence="3" id="KW-1185">Reference proteome</keyword>
<accession>A0ABW2IV88</accession>
<proteinExistence type="inferred from homology"/>
<dbReference type="CDD" id="cd06558">
    <property type="entry name" value="crotonase-like"/>
    <property type="match status" value="1"/>
</dbReference>
<dbReference type="Gene3D" id="1.10.12.10">
    <property type="entry name" value="Lyase 2-enoyl-coa Hydratase, Chain A, domain 2"/>
    <property type="match status" value="1"/>
</dbReference>
<evidence type="ECO:0000313" key="3">
    <source>
        <dbReference type="Proteomes" id="UP001596506"/>
    </source>
</evidence>
<protein>
    <submittedName>
        <fullName evidence="2">Enoyl-CoA hydratase/isomerase family protein</fullName>
    </submittedName>
</protein>